<dbReference type="SUPFAM" id="SSF49464">
    <property type="entry name" value="Carboxypeptidase regulatory domain-like"/>
    <property type="match status" value="1"/>
</dbReference>
<dbReference type="Proteomes" id="UP000479938">
    <property type="component" value="Unassembled WGS sequence"/>
</dbReference>
<gene>
    <name evidence="1" type="ORF">FLA105534_04552</name>
</gene>
<name>A0A6J4GYF1_9FLAO</name>
<dbReference type="Gene3D" id="2.60.40.1120">
    <property type="entry name" value="Carboxypeptidase-like, regulatory domain"/>
    <property type="match status" value="1"/>
</dbReference>
<keyword evidence="2" id="KW-1185">Reference proteome</keyword>
<sequence length="345" mass="39483">MKNLYLFLFLFFSISIFSQGILKGKITGKDNIPLEGVNVYFDGTTFATVSDANGDYSIRYEPNSNSVLVVSFMGYEREYLSGLDNTKPLNIKLTVSKNQLKEVVINKKELFTRAQKLKLFREYFLGQTKNAKSTVIYNEDDIQFKYDKKKLIFTASSDKPLVVVNSSLGYKINYELVGFEIAFDKVSINSKDVINNFYQGVSRFEEVNNSAENLARREKTFQGSQVQFFRNLANREWGADKFLLYSDSHNIDPNARFTISKKDDLVKVEILPQPKVEIKNEENISDIVASYKVMFNNSESSKIVFLTNNFSIYKYGNNSDINNILFLGKIAEKKVGDLLPLNYGM</sequence>
<dbReference type="EMBL" id="CADCSU010000183">
    <property type="protein sequence ID" value="CAA9203318.1"/>
    <property type="molecule type" value="Genomic_DNA"/>
</dbReference>
<dbReference type="AlphaFoldDB" id="A0A6J4GYF1"/>
<dbReference type="RefSeq" id="WP_173973035.1">
    <property type="nucleotide sequence ID" value="NZ_CADCSU010000183.1"/>
</dbReference>
<evidence type="ECO:0008006" key="3">
    <source>
        <dbReference type="Google" id="ProtNLM"/>
    </source>
</evidence>
<evidence type="ECO:0000313" key="2">
    <source>
        <dbReference type="Proteomes" id="UP000479938"/>
    </source>
</evidence>
<dbReference type="InterPro" id="IPR008969">
    <property type="entry name" value="CarboxyPept-like_regulatory"/>
</dbReference>
<protein>
    <recommendedName>
        <fullName evidence="3">TonB-dependent receptor SusC</fullName>
    </recommendedName>
</protein>
<evidence type="ECO:0000313" key="1">
    <source>
        <dbReference type="EMBL" id="CAA9203318.1"/>
    </source>
</evidence>
<reference evidence="1 2" key="1">
    <citation type="submission" date="2020-02" db="EMBL/GenBank/DDBJ databases">
        <authorList>
            <person name="Criscuolo A."/>
        </authorList>
    </citation>
    <scope>NUCLEOTIDE SEQUENCE [LARGE SCALE GENOMIC DNA]</scope>
    <source>
        <strain evidence="1">CIP105534</strain>
    </source>
</reference>
<dbReference type="Pfam" id="PF13715">
    <property type="entry name" value="CarbopepD_reg_2"/>
    <property type="match status" value="1"/>
</dbReference>
<proteinExistence type="predicted"/>
<accession>A0A6J4GYF1</accession>
<organism evidence="1 2">
    <name type="scientific">Flavobacterium bizetiae</name>
    <dbReference type="NCBI Taxonomy" id="2704140"/>
    <lineage>
        <taxon>Bacteria</taxon>
        <taxon>Pseudomonadati</taxon>
        <taxon>Bacteroidota</taxon>
        <taxon>Flavobacteriia</taxon>
        <taxon>Flavobacteriales</taxon>
        <taxon>Flavobacteriaceae</taxon>
        <taxon>Flavobacterium</taxon>
    </lineage>
</organism>